<dbReference type="Proteomes" id="UP000681075">
    <property type="component" value="Unassembled WGS sequence"/>
</dbReference>
<proteinExistence type="predicted"/>
<evidence type="ECO:0000313" key="3">
    <source>
        <dbReference type="Proteomes" id="UP000681075"/>
    </source>
</evidence>
<evidence type="ECO:0000313" key="2">
    <source>
        <dbReference type="EMBL" id="GIL37911.1"/>
    </source>
</evidence>
<keyword evidence="1" id="KW-1133">Transmembrane helix</keyword>
<reference evidence="2" key="1">
    <citation type="submission" date="2021-02" db="EMBL/GenBank/DDBJ databases">
        <title>Genome sequence of Rhodospirillales sp. strain TMPK1 isolated from soil.</title>
        <authorList>
            <person name="Nakai R."/>
            <person name="Kusada H."/>
            <person name="Tamaki H."/>
        </authorList>
    </citation>
    <scope>NUCLEOTIDE SEQUENCE</scope>
    <source>
        <strain evidence="2">TMPK1</strain>
    </source>
</reference>
<name>A0A8S8X823_9PROT</name>
<protein>
    <recommendedName>
        <fullName evidence="4">DUF3185 domain-containing protein</fullName>
    </recommendedName>
</protein>
<dbReference type="AlphaFoldDB" id="A0A8S8X823"/>
<keyword evidence="1" id="KW-0812">Transmembrane</keyword>
<dbReference type="EMBL" id="BOPV01000001">
    <property type="protein sequence ID" value="GIL37911.1"/>
    <property type="molecule type" value="Genomic_DNA"/>
</dbReference>
<evidence type="ECO:0008006" key="4">
    <source>
        <dbReference type="Google" id="ProtNLM"/>
    </source>
</evidence>
<sequence>MKALAVIGIVLMLGGVAALAIGGFSFTSKETVAKIGPLDVQAEKQHGFAIPPIASIAAIVVGGALVFAGRSSRT</sequence>
<evidence type="ECO:0000256" key="1">
    <source>
        <dbReference type="SAM" id="Phobius"/>
    </source>
</evidence>
<organism evidence="2 3">
    <name type="scientific">Roseiterribacter gracilis</name>
    <dbReference type="NCBI Taxonomy" id="2812848"/>
    <lineage>
        <taxon>Bacteria</taxon>
        <taxon>Pseudomonadati</taxon>
        <taxon>Pseudomonadota</taxon>
        <taxon>Alphaproteobacteria</taxon>
        <taxon>Rhodospirillales</taxon>
        <taxon>Roseiterribacteraceae</taxon>
        <taxon>Roseiterribacter</taxon>
    </lineage>
</organism>
<keyword evidence="3" id="KW-1185">Reference proteome</keyword>
<gene>
    <name evidence="2" type="ORF">TMPK1_01480</name>
</gene>
<accession>A0A8S8X823</accession>
<keyword evidence="1" id="KW-0472">Membrane</keyword>
<comment type="caution">
    <text evidence="2">The sequence shown here is derived from an EMBL/GenBank/DDBJ whole genome shotgun (WGS) entry which is preliminary data.</text>
</comment>
<dbReference type="RefSeq" id="WP_420240814.1">
    <property type="nucleotide sequence ID" value="NZ_BOPV01000001.1"/>
</dbReference>
<feature type="transmembrane region" description="Helical" evidence="1">
    <location>
        <begin position="48"/>
        <end position="68"/>
    </location>
</feature>